<evidence type="ECO:0000313" key="3">
    <source>
        <dbReference type="EMBL" id="GAA0215329.1"/>
    </source>
</evidence>
<evidence type="ECO:0000259" key="2">
    <source>
        <dbReference type="Pfam" id="PF24199"/>
    </source>
</evidence>
<dbReference type="InterPro" id="IPR055847">
    <property type="entry name" value="DUF7424"/>
</dbReference>
<sequence>MRRMRIAALAAAVLALAVPDALQKKIASAKKDTFGSMNLSVLVKVTNDTKEEFRFGVGAAYIDNHPVTDRVLVAPAGASFIVRLSDVAVDAAVAGQDPAILKVAPPKS</sequence>
<keyword evidence="4" id="KW-1185">Reference proteome</keyword>
<dbReference type="Pfam" id="PF24199">
    <property type="entry name" value="DUF7424"/>
    <property type="match status" value="1"/>
</dbReference>
<evidence type="ECO:0000256" key="1">
    <source>
        <dbReference type="SAM" id="SignalP"/>
    </source>
</evidence>
<feature type="chain" id="PRO_5046768762" description="DUF7424 domain-containing protein" evidence="1">
    <location>
        <begin position="18"/>
        <end position="108"/>
    </location>
</feature>
<gene>
    <name evidence="3" type="ORF">GCM10009125_00450</name>
</gene>
<keyword evidence="1" id="KW-0732">Signal</keyword>
<evidence type="ECO:0000313" key="4">
    <source>
        <dbReference type="Proteomes" id="UP001501176"/>
    </source>
</evidence>
<feature type="domain" description="DUF7424" evidence="2">
    <location>
        <begin position="14"/>
        <end position="93"/>
    </location>
</feature>
<dbReference type="EMBL" id="BAAAFN010000003">
    <property type="protein sequence ID" value="GAA0215329.1"/>
    <property type="molecule type" value="Genomic_DNA"/>
</dbReference>
<dbReference type="Proteomes" id="UP001501176">
    <property type="component" value="Unassembled WGS sequence"/>
</dbReference>
<reference evidence="4" key="1">
    <citation type="journal article" date="2019" name="Int. J. Syst. Evol. Microbiol.">
        <title>The Global Catalogue of Microorganisms (GCM) 10K type strain sequencing project: providing services to taxonomists for standard genome sequencing and annotation.</title>
        <authorList>
            <consortium name="The Broad Institute Genomics Platform"/>
            <consortium name="The Broad Institute Genome Sequencing Center for Infectious Disease"/>
            <person name="Wu L."/>
            <person name="Ma J."/>
        </authorList>
    </citation>
    <scope>NUCLEOTIDE SEQUENCE [LARGE SCALE GENOMIC DNA]</scope>
    <source>
        <strain evidence="4">JCM 16240</strain>
    </source>
</reference>
<accession>A0ABP3CU10</accession>
<organism evidence="3 4">
    <name type="scientific">Castellaniella daejeonensis</name>
    <dbReference type="NCBI Taxonomy" id="659013"/>
    <lineage>
        <taxon>Bacteria</taxon>
        <taxon>Pseudomonadati</taxon>
        <taxon>Pseudomonadota</taxon>
        <taxon>Betaproteobacteria</taxon>
        <taxon>Burkholderiales</taxon>
        <taxon>Alcaligenaceae</taxon>
        <taxon>Castellaniella</taxon>
    </lineage>
</organism>
<protein>
    <recommendedName>
        <fullName evidence="2">DUF7424 domain-containing protein</fullName>
    </recommendedName>
</protein>
<comment type="caution">
    <text evidence="3">The sequence shown here is derived from an EMBL/GenBank/DDBJ whole genome shotgun (WGS) entry which is preliminary data.</text>
</comment>
<proteinExistence type="predicted"/>
<feature type="signal peptide" evidence="1">
    <location>
        <begin position="1"/>
        <end position="17"/>
    </location>
</feature>
<name>A0ABP3CU10_9BURK</name>